<feature type="domain" description="Major facilitator superfamily (MFS) profile" evidence="3">
    <location>
        <begin position="341"/>
        <end position="772"/>
    </location>
</feature>
<dbReference type="Gene3D" id="1.20.1250.20">
    <property type="entry name" value="MFS general substrate transporter like domains"/>
    <property type="match status" value="2"/>
</dbReference>
<feature type="transmembrane region" description="Helical" evidence="2">
    <location>
        <begin position="201"/>
        <end position="225"/>
    </location>
</feature>
<feature type="transmembrane region" description="Helical" evidence="2">
    <location>
        <begin position="718"/>
        <end position="737"/>
    </location>
</feature>
<dbReference type="InterPro" id="IPR020846">
    <property type="entry name" value="MFS_dom"/>
</dbReference>
<feature type="transmembrane region" description="Helical" evidence="2">
    <location>
        <begin position="340"/>
        <end position="365"/>
    </location>
</feature>
<dbReference type="AlphaFoldDB" id="A0A1I7W8V3"/>
<reference evidence="5" key="1">
    <citation type="submission" date="2016-11" db="UniProtKB">
        <authorList>
            <consortium name="WormBaseParasite"/>
        </authorList>
    </citation>
    <scope>IDENTIFICATION</scope>
</reference>
<dbReference type="Gene3D" id="1.20.1070.10">
    <property type="entry name" value="Rhodopsin 7-helix transmembrane proteins"/>
    <property type="match status" value="1"/>
</dbReference>
<feature type="transmembrane region" description="Helical" evidence="2">
    <location>
        <begin position="617"/>
        <end position="637"/>
    </location>
</feature>
<keyword evidence="2" id="KW-0812">Transmembrane</keyword>
<evidence type="ECO:0000313" key="4">
    <source>
        <dbReference type="Proteomes" id="UP000095283"/>
    </source>
</evidence>
<feature type="transmembrane region" description="Helical" evidence="2">
    <location>
        <begin position="643"/>
        <end position="663"/>
    </location>
</feature>
<proteinExistence type="predicted"/>
<dbReference type="InterPro" id="IPR011701">
    <property type="entry name" value="MFS"/>
</dbReference>
<dbReference type="SUPFAM" id="SSF81321">
    <property type="entry name" value="Family A G protein-coupled receptor-like"/>
    <property type="match status" value="1"/>
</dbReference>
<evidence type="ECO:0000259" key="3">
    <source>
        <dbReference type="PROSITE" id="PS50850"/>
    </source>
</evidence>
<dbReference type="InterPro" id="IPR036259">
    <property type="entry name" value="MFS_trans_sf"/>
</dbReference>
<evidence type="ECO:0000313" key="5">
    <source>
        <dbReference type="WBParaSite" id="Hba_01074"/>
    </source>
</evidence>
<keyword evidence="4" id="KW-1185">Reference proteome</keyword>
<evidence type="ECO:0000256" key="2">
    <source>
        <dbReference type="SAM" id="Phobius"/>
    </source>
</evidence>
<feature type="transmembrane region" description="Helical" evidence="2">
    <location>
        <begin position="519"/>
        <end position="539"/>
    </location>
</feature>
<feature type="transmembrane region" description="Helical" evidence="2">
    <location>
        <begin position="683"/>
        <end position="706"/>
    </location>
</feature>
<dbReference type="PANTHER" id="PTHR45757">
    <property type="entry name" value="PROTEIN CBG23364-RELATED"/>
    <property type="match status" value="1"/>
</dbReference>
<dbReference type="SUPFAM" id="SSF103473">
    <property type="entry name" value="MFS general substrate transporter"/>
    <property type="match status" value="1"/>
</dbReference>
<comment type="subcellular location">
    <subcellularLocation>
        <location evidence="1">Membrane</location>
        <topology evidence="1">Multi-pass membrane protein</topology>
    </subcellularLocation>
</comment>
<accession>A0A1I7W8V3</accession>
<organism evidence="4 5">
    <name type="scientific">Heterorhabditis bacteriophora</name>
    <name type="common">Entomopathogenic nematode worm</name>
    <dbReference type="NCBI Taxonomy" id="37862"/>
    <lineage>
        <taxon>Eukaryota</taxon>
        <taxon>Metazoa</taxon>
        <taxon>Ecdysozoa</taxon>
        <taxon>Nematoda</taxon>
        <taxon>Chromadorea</taxon>
        <taxon>Rhabditida</taxon>
        <taxon>Rhabditina</taxon>
        <taxon>Rhabditomorpha</taxon>
        <taxon>Strongyloidea</taxon>
        <taxon>Heterorhabditidae</taxon>
        <taxon>Heterorhabditis</taxon>
    </lineage>
</organism>
<feature type="transmembrane region" description="Helical" evidence="2">
    <location>
        <begin position="429"/>
        <end position="447"/>
    </location>
</feature>
<dbReference type="Pfam" id="PF07690">
    <property type="entry name" value="MFS_1"/>
    <property type="match status" value="1"/>
</dbReference>
<name>A0A1I7W8V3_HETBA</name>
<feature type="transmembrane region" description="Helical" evidence="2">
    <location>
        <begin position="400"/>
        <end position="420"/>
    </location>
</feature>
<dbReference type="PROSITE" id="PS50850">
    <property type="entry name" value="MFS"/>
    <property type="match status" value="1"/>
</dbReference>
<feature type="transmembrane region" description="Helical" evidence="2">
    <location>
        <begin position="39"/>
        <end position="62"/>
    </location>
</feature>
<evidence type="ECO:0000256" key="1">
    <source>
        <dbReference type="ARBA" id="ARBA00004141"/>
    </source>
</evidence>
<dbReference type="Proteomes" id="UP000095283">
    <property type="component" value="Unplaced"/>
</dbReference>
<protein>
    <submittedName>
        <fullName evidence="5">MFS domain-containing protein</fullName>
    </submittedName>
</protein>
<keyword evidence="2" id="KW-1133">Transmembrane helix</keyword>
<dbReference type="WBParaSite" id="Hba_01074">
    <property type="protein sequence ID" value="Hba_01074"/>
    <property type="gene ID" value="Hba_01074"/>
</dbReference>
<dbReference type="GO" id="GO:0016020">
    <property type="term" value="C:membrane"/>
    <property type="evidence" value="ECO:0007669"/>
    <property type="project" value="UniProtKB-SubCell"/>
</dbReference>
<dbReference type="GO" id="GO:0022857">
    <property type="term" value="F:transmembrane transporter activity"/>
    <property type="evidence" value="ECO:0007669"/>
    <property type="project" value="InterPro"/>
</dbReference>
<feature type="transmembrane region" description="Helical" evidence="2">
    <location>
        <begin position="488"/>
        <end position="507"/>
    </location>
</feature>
<feature type="transmembrane region" description="Helical" evidence="2">
    <location>
        <begin position="237"/>
        <end position="258"/>
    </location>
</feature>
<sequence>MSETSGTGDFVFLSSKWKSYRTYPFVVINRSMSGKSIHLSRMSVVSVFACVWIFLIFTHVLFSSLQINAIQNLDELFSTLAKGRQYLQCGVNVLSGYTEIASQCDRTAVFHAFGAYLLRGHTLFTVLFLLASITIFVITISYHLKVRRQHDFIHSGLRSVTKCSLKFKKSIIYKWLFHNNPRMCCREQSPHRRRERLFHTLILSIATFFVSVLGQTYIEIAVFWVDEREEVANLTKWYHFARIAAFVDPVLNPLIVVARTPALRRQLRAQWTSIRSRASSRTRSQGSRKLTRRTSSIGDRRRCDVEIQLMKPDRPVKSNILYMDAKSPAEPFSFYNRTRVIVLALSIACLTFIFSNSIALNFTIICMDDVVANDSGNFTNEMLMENLGSHWLKSSTHINALFSAIAVGCLLGTLPVTVLIHHYGVGRTLSFYGLLSTIGTLGFPLAVQMGYPMVFLMRVLQGIGTALSYPATGLIASQWSTTKGTGTFISLLSCHVQFCSMFTMPLSGALCESSLGWPAIYYLQGTISAVAFATFFLFYKDDPSLHRNVSTVELSKISQGKAGQSNKSAIPYKFVLGYDVTSTGFATALPYILAAATKFVVGPISDRAICISDKSRLVFFAALSQGVMGIGFMVLALVKTPELAQIAYTICIVFSGVNTVGNVKCAQMLNVLPTQVARQHVHVVMAVTSLFICIIVLLLPIVVAFVCPDNTPEQWAHLFIGISVIVIVTNIPFAFLARSEPALWTGNKIYADNIEEQKRKIEALQSDKFTVY</sequence>
<keyword evidence="2" id="KW-0472">Membrane</keyword>
<dbReference type="PANTHER" id="PTHR45757:SF11">
    <property type="entry name" value="MAJOR FACILITATOR SUPERFAMILY (MFS) PROFILE DOMAIN-CONTAINING PROTEIN"/>
    <property type="match status" value="1"/>
</dbReference>
<feature type="transmembrane region" description="Helical" evidence="2">
    <location>
        <begin position="123"/>
        <end position="144"/>
    </location>
</feature>